<keyword evidence="3" id="KW-1185">Reference proteome</keyword>
<feature type="region of interest" description="Disordered" evidence="1">
    <location>
        <begin position="486"/>
        <end position="509"/>
    </location>
</feature>
<proteinExistence type="predicted"/>
<gene>
    <name evidence="2" type="ORF">ACJIZ3_022270</name>
</gene>
<feature type="region of interest" description="Disordered" evidence="1">
    <location>
        <begin position="661"/>
        <end position="692"/>
    </location>
</feature>
<feature type="region of interest" description="Disordered" evidence="1">
    <location>
        <begin position="890"/>
        <end position="1010"/>
    </location>
</feature>
<feature type="compositionally biased region" description="Low complexity" evidence="1">
    <location>
        <begin position="140"/>
        <end position="150"/>
    </location>
</feature>
<reference evidence="2 3" key="1">
    <citation type="submission" date="2024-12" db="EMBL/GenBank/DDBJ databases">
        <title>The unique morphological basis and parallel evolutionary history of personate flowers in Penstemon.</title>
        <authorList>
            <person name="Depatie T.H."/>
            <person name="Wessinger C.A."/>
        </authorList>
    </citation>
    <scope>NUCLEOTIDE SEQUENCE [LARGE SCALE GENOMIC DNA]</scope>
    <source>
        <strain evidence="2">WTNN_2</strain>
        <tissue evidence="2">Leaf</tissue>
    </source>
</reference>
<feature type="compositionally biased region" description="Basic and acidic residues" evidence="1">
    <location>
        <begin position="939"/>
        <end position="951"/>
    </location>
</feature>
<feature type="compositionally biased region" description="Low complexity" evidence="1">
    <location>
        <begin position="664"/>
        <end position="674"/>
    </location>
</feature>
<accession>A0ABD3TKU0</accession>
<feature type="region of interest" description="Disordered" evidence="1">
    <location>
        <begin position="64"/>
        <end position="169"/>
    </location>
</feature>
<evidence type="ECO:0000313" key="3">
    <source>
        <dbReference type="Proteomes" id="UP001634393"/>
    </source>
</evidence>
<feature type="region of interest" description="Disordered" evidence="1">
    <location>
        <begin position="742"/>
        <end position="763"/>
    </location>
</feature>
<dbReference type="AlphaFoldDB" id="A0ABD3TKU0"/>
<feature type="compositionally biased region" description="Polar residues" evidence="1">
    <location>
        <begin position="152"/>
        <end position="169"/>
    </location>
</feature>
<evidence type="ECO:0000256" key="1">
    <source>
        <dbReference type="SAM" id="MobiDB-lite"/>
    </source>
</evidence>
<comment type="caution">
    <text evidence="2">The sequence shown here is derived from an EMBL/GenBank/DDBJ whole genome shotgun (WGS) entry which is preliminary data.</text>
</comment>
<feature type="compositionally biased region" description="Polar residues" evidence="1">
    <location>
        <begin position="560"/>
        <end position="591"/>
    </location>
</feature>
<organism evidence="2 3">
    <name type="scientific">Penstemon smallii</name>
    <dbReference type="NCBI Taxonomy" id="265156"/>
    <lineage>
        <taxon>Eukaryota</taxon>
        <taxon>Viridiplantae</taxon>
        <taxon>Streptophyta</taxon>
        <taxon>Embryophyta</taxon>
        <taxon>Tracheophyta</taxon>
        <taxon>Spermatophyta</taxon>
        <taxon>Magnoliopsida</taxon>
        <taxon>eudicotyledons</taxon>
        <taxon>Gunneridae</taxon>
        <taxon>Pentapetalae</taxon>
        <taxon>asterids</taxon>
        <taxon>lamiids</taxon>
        <taxon>Lamiales</taxon>
        <taxon>Plantaginaceae</taxon>
        <taxon>Cheloneae</taxon>
        <taxon>Penstemon</taxon>
    </lineage>
</organism>
<name>A0ABD3TKU0_9LAMI</name>
<feature type="compositionally biased region" description="Basic and acidic residues" evidence="1">
    <location>
        <begin position="487"/>
        <end position="496"/>
    </location>
</feature>
<feature type="region of interest" description="Disordered" evidence="1">
    <location>
        <begin position="1034"/>
        <end position="1109"/>
    </location>
</feature>
<dbReference type="PANTHER" id="PTHR34536">
    <property type="entry name" value="DENTIN SIALOPHOSPHOPROTEIN-LIKE PROTEIN"/>
    <property type="match status" value="1"/>
</dbReference>
<sequence>MICLCNCSQTDRKRNHLAEESCKICGGRFIADGIDPVSAKMPPTVGLEVMNSINPELNWKTVTKGKRSRNSIARKSLNSDAKVGNSSPKSVGEFSGSDSDKFGEMGPGQLSSGKTEHVPIKKRRHLLRSPSPSLCRGDSSSKPHSSSPVSEDQAQLSYPHSSGRKSLSSYPNLQLREIDGLATDNFGKQFDNGILSKQTERKYFYSGDFSGIELLAAAASMENNADISNKEVLAGLDFSMPRGSDASNFVTPSKPSLKCSEPGNSLSEDVNGSVVLEKCDVASQSPCGIVSHETTPKCASPKVDRRHWDLNTLMDDWDVPCDDSTAGNNSKVVSDYDMHMENTKFEFSDPKSEDKLKGLTPDKSGAELSSLDKHLLNPANISLSSAGGEITNQATEKDADANNSNKVISSVTDLGSSSQAMNAATILRGSFTKLHCSSSILTSEEKKISMSGSVAILQDRVETMTQDVTKHEPAIEISASAFVVGNKDSEDSEKSFELPGTSAQDDESAVFSDSNKKFVADPTMAAWQGQFESDELVSKLEDANLPAEGLQRIKLEDSCKSNSSGAPTTSAGKVDSSVNACHDSPASQNNPGHIVDGDGLTTFQEGYDSPYEDGELRGSFLYSWEENELDKEYVDYESDGRNGDGSGSERRKLTMKVYPEDVSKSGSVKNSKNNEICGKKESHVGSGTTVEENDDIVKRRNLTDRRDADEYPSRMDRGKLQSFDATDGKDVFYMQQCRSRRLGGSYSRERNTSPERYPGRYRPAYHANERNGVDTWTNWSPRGRYTSDYQGPEFRNRNRTRTMIGDSADKFNRLDFQDQRQTANYMSKDFNRPFIRRRSPVHRDDGFSVHRRIPPTRGIGNYRGRGRHYPQQIANNREFRDDFETMPYISRREQSFSPSSGRGAHILLNRRRSRSRSRPLSPKPWHSHRQRNFGSRSSPDFRSEARIEKTRVPISKSNFESDYPEGYVSPPKGRFSNNRGFDNRNFSDDHHSRRGRSPVRGFRRNTQRFDEDFRPMIRPQRFTFMSGDDREGKFAMNYEDRKREDRSDIMHRGRQSDGSGGNNIRRFRHDDFQTSILKNEDDVLRGTESKDVHLPPAPAPAPADREDKK</sequence>
<evidence type="ECO:0000313" key="2">
    <source>
        <dbReference type="EMBL" id="KAL3837679.1"/>
    </source>
</evidence>
<feature type="region of interest" description="Disordered" evidence="1">
    <location>
        <begin position="558"/>
        <end position="595"/>
    </location>
</feature>
<protein>
    <submittedName>
        <fullName evidence="2">Uncharacterized protein</fullName>
    </submittedName>
</protein>
<feature type="compositionally biased region" description="Basic residues" evidence="1">
    <location>
        <begin position="992"/>
        <end position="1006"/>
    </location>
</feature>
<feature type="compositionally biased region" description="Basic and acidic residues" evidence="1">
    <location>
        <begin position="981"/>
        <end position="991"/>
    </location>
</feature>
<feature type="compositionally biased region" description="Basic and acidic residues" evidence="1">
    <location>
        <begin position="1068"/>
        <end position="1093"/>
    </location>
</feature>
<feature type="compositionally biased region" description="Basic residues" evidence="1">
    <location>
        <begin position="908"/>
        <end position="917"/>
    </location>
</feature>
<dbReference type="EMBL" id="JBJXBP010000003">
    <property type="protein sequence ID" value="KAL3837679.1"/>
    <property type="molecule type" value="Genomic_DNA"/>
</dbReference>
<feature type="compositionally biased region" description="Basic and acidic residues" evidence="1">
    <location>
        <begin position="1034"/>
        <end position="1055"/>
    </location>
</feature>
<dbReference type="Proteomes" id="UP001634393">
    <property type="component" value="Unassembled WGS sequence"/>
</dbReference>
<feature type="compositionally biased region" description="Polar residues" evidence="1">
    <location>
        <begin position="70"/>
        <end position="89"/>
    </location>
</feature>
<feature type="region of interest" description="Disordered" evidence="1">
    <location>
        <begin position="845"/>
        <end position="867"/>
    </location>
</feature>
<dbReference type="PANTHER" id="PTHR34536:SF6">
    <property type="entry name" value="DENTIN SIALOPHOSPHOPROTEIN-LIKE PROTEIN"/>
    <property type="match status" value="1"/>
</dbReference>